<dbReference type="EMBL" id="JAUSRD010000002">
    <property type="protein sequence ID" value="MDP9891929.1"/>
    <property type="molecule type" value="Genomic_DNA"/>
</dbReference>
<evidence type="ECO:0000313" key="2">
    <source>
        <dbReference type="Proteomes" id="UP001242045"/>
    </source>
</evidence>
<evidence type="ECO:0000313" key="1">
    <source>
        <dbReference type="EMBL" id="MDP9891929.1"/>
    </source>
</evidence>
<sequence>MFDAIRAVFANNLLLIASFEAIEEAAHFAGSM</sequence>
<dbReference type="AlphaFoldDB" id="A0AAW8CUL2"/>
<organism evidence="1 2">
    <name type="scientific">Variovorax boronicumulans</name>
    <dbReference type="NCBI Taxonomy" id="436515"/>
    <lineage>
        <taxon>Bacteria</taxon>
        <taxon>Pseudomonadati</taxon>
        <taxon>Pseudomonadota</taxon>
        <taxon>Betaproteobacteria</taxon>
        <taxon>Burkholderiales</taxon>
        <taxon>Comamonadaceae</taxon>
        <taxon>Variovorax</taxon>
    </lineage>
</organism>
<protein>
    <submittedName>
        <fullName evidence="1">Uncharacterized protein</fullName>
    </submittedName>
</protein>
<dbReference type="Proteomes" id="UP001242045">
    <property type="component" value="Unassembled WGS sequence"/>
</dbReference>
<comment type="caution">
    <text evidence="1">The sequence shown here is derived from an EMBL/GenBank/DDBJ whole genome shotgun (WGS) entry which is preliminary data.</text>
</comment>
<accession>A0AAW8CUL2</accession>
<gene>
    <name evidence="1" type="ORF">J2W31_001032</name>
</gene>
<name>A0AAW8CUL2_9BURK</name>
<reference evidence="1" key="1">
    <citation type="submission" date="2023-07" db="EMBL/GenBank/DDBJ databases">
        <title>Sorghum-associated microbial communities from plants grown in Nebraska, USA.</title>
        <authorList>
            <person name="Schachtman D."/>
        </authorList>
    </citation>
    <scope>NUCLEOTIDE SEQUENCE</scope>
    <source>
        <strain evidence="1">DS3754</strain>
    </source>
</reference>
<proteinExistence type="predicted"/>